<dbReference type="GO" id="GO:0030170">
    <property type="term" value="F:pyridoxal phosphate binding"/>
    <property type="evidence" value="ECO:0007669"/>
    <property type="project" value="InterPro"/>
</dbReference>
<dbReference type="EMBL" id="QXDL01000249">
    <property type="protein sequence ID" value="RIH79304.1"/>
    <property type="molecule type" value="Genomic_DNA"/>
</dbReference>
<dbReference type="InterPro" id="IPR015421">
    <property type="entry name" value="PyrdxlP-dep_Trfase_major"/>
</dbReference>
<keyword evidence="3" id="KW-0805">Transcription regulation</keyword>
<dbReference type="RefSeq" id="WP_119316497.1">
    <property type="nucleotide sequence ID" value="NZ_QXDL01000249.1"/>
</dbReference>
<dbReference type="SUPFAM" id="SSF46785">
    <property type="entry name" value="Winged helix' DNA-binding domain"/>
    <property type="match status" value="1"/>
</dbReference>
<proteinExistence type="inferred from homology"/>
<dbReference type="Pfam" id="PF00392">
    <property type="entry name" value="GntR"/>
    <property type="match status" value="1"/>
</dbReference>
<name>A0A399E3L1_9DEIN</name>
<dbReference type="Pfam" id="PF00155">
    <property type="entry name" value="Aminotran_1_2"/>
    <property type="match status" value="1"/>
</dbReference>
<evidence type="ECO:0000313" key="8">
    <source>
        <dbReference type="Proteomes" id="UP000265715"/>
    </source>
</evidence>
<protein>
    <submittedName>
        <fullName evidence="7">HTH-type transcriptional regulator NorG</fullName>
    </submittedName>
</protein>
<dbReference type="SUPFAM" id="SSF53383">
    <property type="entry name" value="PLP-dependent transferases"/>
    <property type="match status" value="1"/>
</dbReference>
<evidence type="ECO:0000256" key="3">
    <source>
        <dbReference type="ARBA" id="ARBA00023015"/>
    </source>
</evidence>
<evidence type="ECO:0000259" key="6">
    <source>
        <dbReference type="PROSITE" id="PS50949"/>
    </source>
</evidence>
<sequence>MASRSPRPAHHLLAQQLKEQLRGLEPGSRLPTVRELVTRYGVSPVTVNKALGHLAQQGLVVVRPGSGTYVAEARPAPEDYGWQEVALGQRLDPTAGIRDLMVPAKAGMIPLGEAYPDRSLTALREIQAATRRVARRLEVWDWAPAEGLESLRSVVAGELGAGVTSRDVQITPGAQAALSTVFRALAAPGSPLLMESPTYPGAVGVARSLGLNPVPVPTDAEGVRPDLLQEAFAKSGARVFYCQPLHANPSGAVLSAERRRAVLRVAEAAGAFVVENDYARGLTFEGEAPPPLAALEPARVVYVRPFSKTTAPGLRVAAVVAKGPAGSRIRSLRVLDDHFVSALLQEVAVDVLTSPSRRAHLQRLQAELRRRRDSALEHLRQALPQLRPWRVPTGSVFLWLRLPEGWDDVEVSRRAMLAGVQVFPGRIFFPGEPSGAFLRLSYAAVPPEGLEEGIRRLAEALRARG</sequence>
<dbReference type="InterPro" id="IPR015424">
    <property type="entry name" value="PyrdxlP-dep_Trfase"/>
</dbReference>
<dbReference type="PROSITE" id="PS50949">
    <property type="entry name" value="HTH_GNTR"/>
    <property type="match status" value="1"/>
</dbReference>
<evidence type="ECO:0000256" key="1">
    <source>
        <dbReference type="ARBA" id="ARBA00005384"/>
    </source>
</evidence>
<dbReference type="CDD" id="cd00609">
    <property type="entry name" value="AAT_like"/>
    <property type="match status" value="1"/>
</dbReference>
<keyword evidence="4" id="KW-0238">DNA-binding</keyword>
<dbReference type="GO" id="GO:0003700">
    <property type="term" value="F:DNA-binding transcription factor activity"/>
    <property type="evidence" value="ECO:0007669"/>
    <property type="project" value="InterPro"/>
</dbReference>
<dbReference type="Gene3D" id="3.90.1150.10">
    <property type="entry name" value="Aspartate Aminotransferase, domain 1"/>
    <property type="match status" value="1"/>
</dbReference>
<dbReference type="SMART" id="SM00345">
    <property type="entry name" value="HTH_GNTR"/>
    <property type="match status" value="1"/>
</dbReference>
<dbReference type="OrthoDB" id="9802328at2"/>
<dbReference type="InterPro" id="IPR004839">
    <property type="entry name" value="Aminotransferase_I/II_large"/>
</dbReference>
<reference evidence="7 8" key="1">
    <citation type="submission" date="2018-08" db="EMBL/GenBank/DDBJ databases">
        <title>Meiothermus terrae DSM 26712 genome sequencing project.</title>
        <authorList>
            <person name="Da Costa M.S."/>
            <person name="Albuquerque L."/>
            <person name="Raposo P."/>
            <person name="Froufe H.J.C."/>
            <person name="Barroso C.S."/>
            <person name="Egas C."/>
        </authorList>
    </citation>
    <scope>NUCLEOTIDE SEQUENCE [LARGE SCALE GENOMIC DNA]</scope>
    <source>
        <strain evidence="7 8">DSM 26712</strain>
    </source>
</reference>
<dbReference type="Gene3D" id="3.40.640.10">
    <property type="entry name" value="Type I PLP-dependent aspartate aminotransferase-like (Major domain)"/>
    <property type="match status" value="1"/>
</dbReference>
<dbReference type="Proteomes" id="UP000265715">
    <property type="component" value="Unassembled WGS sequence"/>
</dbReference>
<keyword evidence="2" id="KW-0663">Pyridoxal phosphate</keyword>
<accession>A0A399E3L1</accession>
<dbReference type="PRINTS" id="PR00035">
    <property type="entry name" value="HTHGNTR"/>
</dbReference>
<dbReference type="GO" id="GO:0003677">
    <property type="term" value="F:DNA binding"/>
    <property type="evidence" value="ECO:0007669"/>
    <property type="project" value="UniProtKB-KW"/>
</dbReference>
<feature type="domain" description="HTH gntR-type" evidence="6">
    <location>
        <begin position="7"/>
        <end position="73"/>
    </location>
</feature>
<dbReference type="AlphaFoldDB" id="A0A399E3L1"/>
<evidence type="ECO:0000313" key="7">
    <source>
        <dbReference type="EMBL" id="RIH79304.1"/>
    </source>
</evidence>
<dbReference type="PANTHER" id="PTHR46577:SF2">
    <property type="entry name" value="TRANSCRIPTIONAL REGULATORY PROTEIN"/>
    <property type="match status" value="1"/>
</dbReference>
<organism evidence="7 8">
    <name type="scientific">Calidithermus terrae</name>
    <dbReference type="NCBI Taxonomy" id="1408545"/>
    <lineage>
        <taxon>Bacteria</taxon>
        <taxon>Thermotogati</taxon>
        <taxon>Deinococcota</taxon>
        <taxon>Deinococci</taxon>
        <taxon>Thermales</taxon>
        <taxon>Thermaceae</taxon>
        <taxon>Calidithermus</taxon>
    </lineage>
</organism>
<keyword evidence="5" id="KW-0804">Transcription</keyword>
<dbReference type="InterPro" id="IPR036390">
    <property type="entry name" value="WH_DNA-bd_sf"/>
</dbReference>
<dbReference type="Gene3D" id="1.10.10.10">
    <property type="entry name" value="Winged helix-like DNA-binding domain superfamily/Winged helix DNA-binding domain"/>
    <property type="match status" value="1"/>
</dbReference>
<evidence type="ECO:0000256" key="2">
    <source>
        <dbReference type="ARBA" id="ARBA00022898"/>
    </source>
</evidence>
<gene>
    <name evidence="7" type="primary">norG</name>
    <name evidence="7" type="ORF">Mterra_03608</name>
</gene>
<dbReference type="InterPro" id="IPR051446">
    <property type="entry name" value="HTH_trans_reg/aminotransferase"/>
</dbReference>
<dbReference type="PANTHER" id="PTHR46577">
    <property type="entry name" value="HTH-TYPE TRANSCRIPTIONAL REGULATORY PROTEIN GABR"/>
    <property type="match status" value="1"/>
</dbReference>
<comment type="caution">
    <text evidence="7">The sequence shown here is derived from an EMBL/GenBank/DDBJ whole genome shotgun (WGS) entry which is preliminary data.</text>
</comment>
<dbReference type="InterPro" id="IPR000524">
    <property type="entry name" value="Tscrpt_reg_HTH_GntR"/>
</dbReference>
<evidence type="ECO:0000256" key="4">
    <source>
        <dbReference type="ARBA" id="ARBA00023125"/>
    </source>
</evidence>
<dbReference type="InterPro" id="IPR015422">
    <property type="entry name" value="PyrdxlP-dep_Trfase_small"/>
</dbReference>
<comment type="similarity">
    <text evidence="1">In the C-terminal section; belongs to the class-I pyridoxal-phosphate-dependent aminotransferase family.</text>
</comment>
<dbReference type="CDD" id="cd07377">
    <property type="entry name" value="WHTH_GntR"/>
    <property type="match status" value="1"/>
</dbReference>
<evidence type="ECO:0000256" key="5">
    <source>
        <dbReference type="ARBA" id="ARBA00023163"/>
    </source>
</evidence>
<dbReference type="InterPro" id="IPR036388">
    <property type="entry name" value="WH-like_DNA-bd_sf"/>
</dbReference>
<keyword evidence="8" id="KW-1185">Reference proteome</keyword>